<keyword evidence="5" id="KW-1185">Reference proteome</keyword>
<reference evidence="4 5" key="1">
    <citation type="submission" date="2020-06" db="EMBL/GenBank/DDBJ databases">
        <authorList>
            <consortium name="Wellcome Sanger Institute Data Sharing"/>
        </authorList>
    </citation>
    <scope>NUCLEOTIDE SEQUENCE [LARGE SCALE GENOMIC DNA]</scope>
</reference>
<evidence type="ECO:0000313" key="4">
    <source>
        <dbReference type="Ensembl" id="ENSDCDP00010042911.1"/>
    </source>
</evidence>
<dbReference type="Proteomes" id="UP000694580">
    <property type="component" value="Chromosome 2"/>
</dbReference>
<protein>
    <recommendedName>
        <fullName evidence="6">Interferon-induced protein with tetratricopeptide repeats 5</fullName>
    </recommendedName>
</protein>
<sequence>MNSDLKVLECPFTWGVEKTLIKDLDNICIRLLERIEHIPLSNKATYFNVLAFVTHLEGKNELALEYLHKAEDVLKDGQHDEADFIVTYSSFAWMHDHLGNQEDMALYLGKVKNIGQDAEVTVLGEKGWTFLRLGVNYYERAKESFQKAVELKPESLSYNMGYGVVLYRIEELVRRDKIHPESSAAVKQLKKTLSLDPNLPEIMVLLALKLEGFEQEESRALIEKALAQSPDVPQITRYAAKYFRAVGSIKESLEVLSKALDQAPNSSFLHHQVGLCYKQEYIRLSQSGRSNSDAVANCIRSLSKAVELKPSNTHAWVNMAEALSEDHQLDKAENIFTRLVRDKTLMEAEKQHCRTHYGLFLLYKRKDADGAVMQLKEAYKIKVPTYDRDKAGQKLRQLAGRRGCRNSREILAFLDAEDEKSKNGDDLAKEFSKKMNL</sequence>
<dbReference type="AlphaFoldDB" id="A0AAY4DF80"/>
<dbReference type="GeneTree" id="ENSGT00950000182946"/>
<evidence type="ECO:0000256" key="2">
    <source>
        <dbReference type="ARBA" id="ARBA00022803"/>
    </source>
</evidence>
<dbReference type="FunFam" id="1.25.40.10:FF:000032">
    <property type="entry name" value="Interferon-induced protein with tetratricopeptide repeats 5"/>
    <property type="match status" value="1"/>
</dbReference>
<keyword evidence="2" id="KW-0802">TPR repeat</keyword>
<dbReference type="InterPro" id="IPR011990">
    <property type="entry name" value="TPR-like_helical_dom_sf"/>
</dbReference>
<dbReference type="RefSeq" id="XP_028825778.1">
    <property type="nucleotide sequence ID" value="XM_028969945.1"/>
</dbReference>
<dbReference type="GeneID" id="114784498"/>
<name>A0AAY4DF80_9TELE</name>
<dbReference type="GO" id="GO:0051607">
    <property type="term" value="P:defense response to virus"/>
    <property type="evidence" value="ECO:0007669"/>
    <property type="project" value="TreeGrafter"/>
</dbReference>
<evidence type="ECO:0008006" key="6">
    <source>
        <dbReference type="Google" id="ProtNLM"/>
    </source>
</evidence>
<accession>A0AAY4DF80</accession>
<reference evidence="4" key="3">
    <citation type="submission" date="2025-09" db="UniProtKB">
        <authorList>
            <consortium name="Ensembl"/>
        </authorList>
    </citation>
    <scope>IDENTIFICATION</scope>
</reference>
<dbReference type="Gene3D" id="1.25.40.10">
    <property type="entry name" value="Tetratricopeptide repeat domain"/>
    <property type="match status" value="3"/>
</dbReference>
<evidence type="ECO:0000313" key="5">
    <source>
        <dbReference type="Proteomes" id="UP000694580"/>
    </source>
</evidence>
<proteinExistence type="inferred from homology"/>
<dbReference type="SUPFAM" id="SSF48452">
    <property type="entry name" value="TPR-like"/>
    <property type="match status" value="2"/>
</dbReference>
<dbReference type="PANTHER" id="PTHR10271:SF29">
    <property type="entry name" value="INTERFERON-INDUCED PROTEIN WITH TETRATRICOPEPTIDE REPEATS-RELATED"/>
    <property type="match status" value="1"/>
</dbReference>
<comment type="similarity">
    <text evidence="3">Belongs to the IFIT family.</text>
</comment>
<dbReference type="Ensembl" id="ENSDCDT00010052959.1">
    <property type="protein sequence ID" value="ENSDCDP00010042911.1"/>
    <property type="gene ID" value="ENSDCDG00010026900.1"/>
</dbReference>
<dbReference type="GO" id="GO:0005829">
    <property type="term" value="C:cytosol"/>
    <property type="evidence" value="ECO:0007669"/>
    <property type="project" value="TreeGrafter"/>
</dbReference>
<dbReference type="PANTHER" id="PTHR10271">
    <property type="entry name" value="INTERFERON-INDUCED PROTEIN WITH TETRATRICOPEPTIDE REPEATS"/>
    <property type="match status" value="1"/>
</dbReference>
<gene>
    <name evidence="4" type="primary">ifit9</name>
</gene>
<reference evidence="4" key="2">
    <citation type="submission" date="2025-08" db="UniProtKB">
        <authorList>
            <consortium name="Ensembl"/>
        </authorList>
    </citation>
    <scope>IDENTIFICATION</scope>
</reference>
<organism evidence="4 5">
    <name type="scientific">Denticeps clupeoides</name>
    <name type="common">denticle herring</name>
    <dbReference type="NCBI Taxonomy" id="299321"/>
    <lineage>
        <taxon>Eukaryota</taxon>
        <taxon>Metazoa</taxon>
        <taxon>Chordata</taxon>
        <taxon>Craniata</taxon>
        <taxon>Vertebrata</taxon>
        <taxon>Euteleostomi</taxon>
        <taxon>Actinopterygii</taxon>
        <taxon>Neopterygii</taxon>
        <taxon>Teleostei</taxon>
        <taxon>Clupei</taxon>
        <taxon>Clupeiformes</taxon>
        <taxon>Denticipitoidei</taxon>
        <taxon>Denticipitidae</taxon>
        <taxon>Denticeps</taxon>
    </lineage>
</organism>
<evidence type="ECO:0000256" key="1">
    <source>
        <dbReference type="ARBA" id="ARBA00022737"/>
    </source>
</evidence>
<keyword evidence="1" id="KW-0677">Repeat</keyword>
<evidence type="ECO:0000256" key="3">
    <source>
        <dbReference type="ARBA" id="ARBA00038336"/>
    </source>
</evidence>